<gene>
    <name evidence="1" type="ORF">Tci_915758</name>
</gene>
<proteinExistence type="predicted"/>
<organism evidence="1">
    <name type="scientific">Tanacetum cinerariifolium</name>
    <name type="common">Dalmatian daisy</name>
    <name type="synonym">Chrysanthemum cinerariifolium</name>
    <dbReference type="NCBI Taxonomy" id="118510"/>
    <lineage>
        <taxon>Eukaryota</taxon>
        <taxon>Viridiplantae</taxon>
        <taxon>Streptophyta</taxon>
        <taxon>Embryophyta</taxon>
        <taxon>Tracheophyta</taxon>
        <taxon>Spermatophyta</taxon>
        <taxon>Magnoliopsida</taxon>
        <taxon>eudicotyledons</taxon>
        <taxon>Gunneridae</taxon>
        <taxon>Pentapetalae</taxon>
        <taxon>asterids</taxon>
        <taxon>campanulids</taxon>
        <taxon>Asterales</taxon>
        <taxon>Asteraceae</taxon>
        <taxon>Asteroideae</taxon>
        <taxon>Anthemideae</taxon>
        <taxon>Anthemidinae</taxon>
        <taxon>Tanacetum</taxon>
    </lineage>
</organism>
<feature type="non-terminal residue" evidence="1">
    <location>
        <position position="1"/>
    </location>
</feature>
<evidence type="ECO:0000313" key="1">
    <source>
        <dbReference type="EMBL" id="GFD43789.1"/>
    </source>
</evidence>
<sequence>VTTKDIVEANQDRWLSETKAFATYNTLFGEVKMPGVEGLKYRVNLGVNYRQSQSGSYTGQGINAVNPTTISSGAVSNQVTTDYTIENILSYDRTFAGKHNINAIALYSASNNLFNQSRITATDIPSDAFQYYNLGRAAGQIT</sequence>
<dbReference type="EMBL" id="BKCJ011605823">
    <property type="protein sequence ID" value="GFD43789.1"/>
    <property type="molecule type" value="Genomic_DNA"/>
</dbReference>
<protein>
    <recommendedName>
        <fullName evidence="2">TonB-dependent receptor-like beta-barrel domain-containing protein</fullName>
    </recommendedName>
</protein>
<comment type="caution">
    <text evidence="1">The sequence shown here is derived from an EMBL/GenBank/DDBJ whole genome shotgun (WGS) entry which is preliminary data.</text>
</comment>
<reference evidence="1" key="1">
    <citation type="journal article" date="2019" name="Sci. Rep.">
        <title>Draft genome of Tanacetum cinerariifolium, the natural source of mosquito coil.</title>
        <authorList>
            <person name="Yamashiro T."/>
            <person name="Shiraishi A."/>
            <person name="Satake H."/>
            <person name="Nakayama K."/>
        </authorList>
    </citation>
    <scope>NUCLEOTIDE SEQUENCE</scope>
</reference>
<accession>A0A699WAM0</accession>
<feature type="non-terminal residue" evidence="1">
    <location>
        <position position="142"/>
    </location>
</feature>
<dbReference type="AlphaFoldDB" id="A0A699WAM0"/>
<evidence type="ECO:0008006" key="2">
    <source>
        <dbReference type="Google" id="ProtNLM"/>
    </source>
</evidence>
<name>A0A699WAM0_TANCI</name>